<dbReference type="InterPro" id="IPR036890">
    <property type="entry name" value="HATPase_C_sf"/>
</dbReference>
<organism evidence="2 3">
    <name type="scientific">Amycolatopsis lurida NRRL 2430</name>
    <dbReference type="NCBI Taxonomy" id="1460371"/>
    <lineage>
        <taxon>Bacteria</taxon>
        <taxon>Bacillati</taxon>
        <taxon>Actinomycetota</taxon>
        <taxon>Actinomycetes</taxon>
        <taxon>Pseudonocardiales</taxon>
        <taxon>Pseudonocardiaceae</taxon>
        <taxon>Amycolatopsis</taxon>
    </lineage>
</organism>
<feature type="region of interest" description="Disordered" evidence="1">
    <location>
        <begin position="146"/>
        <end position="182"/>
    </location>
</feature>
<proteinExistence type="predicted"/>
<dbReference type="Proteomes" id="UP000256220">
    <property type="component" value="Unassembled WGS sequence"/>
</dbReference>
<sequence>MNERPKHYDTLVLAALPTAVGSARSFVVSRLEQWQAPAVVGDAVQLVEELVASAVETTGIPDPAANWSSADRLELLTVTLLCFRRSIGIEVRDSDPYPAPQLSELNTTSSPLQETLETVTLRWGVMAFGRGKVVWAELPVYERADSGLPIRRPNPTPYPRRPPEQRPDIDLLRRVRDGLEPL</sequence>
<evidence type="ECO:0000256" key="1">
    <source>
        <dbReference type="SAM" id="MobiDB-lite"/>
    </source>
</evidence>
<protein>
    <submittedName>
        <fullName evidence="2">Uncharacterized protein</fullName>
    </submittedName>
</protein>
<accession>A0A2P2FVM6</accession>
<feature type="compositionally biased region" description="Basic and acidic residues" evidence="1">
    <location>
        <begin position="161"/>
        <end position="182"/>
    </location>
</feature>
<name>A0A2P2FVM6_AMYLU</name>
<comment type="caution">
    <text evidence="2">The sequence shown here is derived from an EMBL/GenBank/DDBJ whole genome shotgun (WGS) entry which is preliminary data.</text>
</comment>
<evidence type="ECO:0000313" key="2">
    <source>
        <dbReference type="EMBL" id="KFU80769.1"/>
    </source>
</evidence>
<keyword evidence="3" id="KW-1185">Reference proteome</keyword>
<dbReference type="AlphaFoldDB" id="A0A2P2FVM6"/>
<dbReference type="Gene3D" id="3.30.565.10">
    <property type="entry name" value="Histidine kinase-like ATPase, C-terminal domain"/>
    <property type="match status" value="1"/>
</dbReference>
<dbReference type="EMBL" id="JFBM01000009">
    <property type="protein sequence ID" value="KFU80769.1"/>
    <property type="molecule type" value="Genomic_DNA"/>
</dbReference>
<gene>
    <name evidence="2" type="ORF">BB31_12520</name>
</gene>
<dbReference type="RefSeq" id="WP_091598406.1">
    <property type="nucleotide sequence ID" value="NZ_JFBM01000009.1"/>
</dbReference>
<reference evidence="2 3" key="1">
    <citation type="journal article" date="2014" name="Genome Announc.">
        <title>Draft Genome Sequence of Amycolatopsis lurida NRRL 2430, Producer of the Glycopeptide Family Antibiotic Ristocetin.</title>
        <authorList>
            <person name="Kwun M.J."/>
            <person name="Hong H.J."/>
        </authorList>
    </citation>
    <scope>NUCLEOTIDE SEQUENCE [LARGE SCALE GENOMIC DNA]</scope>
    <source>
        <strain evidence="2 3">NRRL 2430</strain>
    </source>
</reference>
<evidence type="ECO:0000313" key="3">
    <source>
        <dbReference type="Proteomes" id="UP000256220"/>
    </source>
</evidence>